<accession>A0A511CEY5</accession>
<dbReference type="RefSeq" id="WP_083189129.1">
    <property type="nucleotide sequence ID" value="NZ_BJVF01000003.1"/>
</dbReference>
<dbReference type="Proteomes" id="UP000321579">
    <property type="component" value="Unassembled WGS sequence"/>
</dbReference>
<reference evidence="2 5" key="2">
    <citation type="submission" date="2019-07" db="EMBL/GenBank/DDBJ databases">
        <title>Whole genome shotgun sequence of Flavobacterium glycines NBRC 105008.</title>
        <authorList>
            <person name="Hosoyama A."/>
            <person name="Uohara A."/>
            <person name="Ohji S."/>
            <person name="Ichikawa N."/>
        </authorList>
    </citation>
    <scope>NUCLEOTIDE SEQUENCE [LARGE SCALE GENOMIC DNA]</scope>
    <source>
        <strain evidence="2 5">NBRC 105008</strain>
    </source>
</reference>
<dbReference type="Proteomes" id="UP000182367">
    <property type="component" value="Unassembled WGS sequence"/>
</dbReference>
<reference evidence="3 4" key="1">
    <citation type="submission" date="2016-10" db="EMBL/GenBank/DDBJ databases">
        <authorList>
            <person name="Varghese N."/>
            <person name="Submissions S."/>
        </authorList>
    </citation>
    <scope>NUCLEOTIDE SEQUENCE [LARGE SCALE GENOMIC DNA]</scope>
    <source>
        <strain evidence="3 4">Gm-149</strain>
    </source>
</reference>
<dbReference type="InterPro" id="IPR017880">
    <property type="entry name" value="KilA_N"/>
</dbReference>
<name>A0A511CEY5_9FLAO</name>
<evidence type="ECO:0000313" key="3">
    <source>
        <dbReference type="EMBL" id="SDJ47365.1"/>
    </source>
</evidence>
<dbReference type="OrthoDB" id="9810290at2"/>
<evidence type="ECO:0000313" key="2">
    <source>
        <dbReference type="EMBL" id="GEL11187.1"/>
    </source>
</evidence>
<feature type="domain" description="KilA-N" evidence="1">
    <location>
        <begin position="4"/>
        <end position="142"/>
    </location>
</feature>
<evidence type="ECO:0000313" key="4">
    <source>
        <dbReference type="Proteomes" id="UP000182367"/>
    </source>
</evidence>
<evidence type="ECO:0000313" key="5">
    <source>
        <dbReference type="Proteomes" id="UP000321579"/>
    </source>
</evidence>
<sequence length="277" mass="31699">MKNKVKILEVQNVSIAVVSSNNEDDYICITDIAKTKESDSRAADIIKNWIRNRATLEFLGTWEQMYNPNFKVVEFDHFKMQAGLPSFVLSPGTWAEKTNAIGIYVKLGKYGGTFAHKDITLEFCSAVNPIFKLFLIKEFQRLKEEENSNKKLEWNLQRTISKINYKIHTDAIKENLIPISLTANQKNFIYADEADILNVALFGKTAKEWRNENPNEKGNIRDTATIEQLVVLSNLESINAMLIQQEIVQQERLIKLNEIAISQMKSLINTNTLGKLK</sequence>
<comment type="caution">
    <text evidence="2">The sequence shown here is derived from an EMBL/GenBank/DDBJ whole genome shotgun (WGS) entry which is preliminary data.</text>
</comment>
<dbReference type="SMART" id="SM01252">
    <property type="entry name" value="KilA-N"/>
    <property type="match status" value="1"/>
</dbReference>
<dbReference type="EMBL" id="FNEO01000003">
    <property type="protein sequence ID" value="SDJ47365.1"/>
    <property type="molecule type" value="Genomic_DNA"/>
</dbReference>
<proteinExistence type="predicted"/>
<dbReference type="AlphaFoldDB" id="A0A511CEY5"/>
<protein>
    <submittedName>
        <fullName evidence="3">KilA-N domain-containing protein</fullName>
    </submittedName>
</protein>
<dbReference type="EMBL" id="BJVF01000003">
    <property type="protein sequence ID" value="GEL11187.1"/>
    <property type="molecule type" value="Genomic_DNA"/>
</dbReference>
<organism evidence="2 5">
    <name type="scientific">Flavobacterium glycines</name>
    <dbReference type="NCBI Taxonomy" id="551990"/>
    <lineage>
        <taxon>Bacteria</taxon>
        <taxon>Pseudomonadati</taxon>
        <taxon>Bacteroidota</taxon>
        <taxon>Flavobacteriia</taxon>
        <taxon>Flavobacteriales</taxon>
        <taxon>Flavobacteriaceae</taxon>
        <taxon>Flavobacterium</taxon>
    </lineage>
</organism>
<dbReference type="InterPro" id="IPR018004">
    <property type="entry name" value="KilA/APSES_HTH"/>
</dbReference>
<keyword evidence="4" id="KW-1185">Reference proteome</keyword>
<dbReference type="PROSITE" id="PS51301">
    <property type="entry name" value="KILA_N"/>
    <property type="match status" value="1"/>
</dbReference>
<dbReference type="Pfam" id="PF04383">
    <property type="entry name" value="KilA-N"/>
    <property type="match status" value="1"/>
</dbReference>
<evidence type="ECO:0000259" key="1">
    <source>
        <dbReference type="PROSITE" id="PS51301"/>
    </source>
</evidence>
<gene>
    <name evidence="2" type="ORF">FGL01_19260</name>
    <name evidence="3" type="ORF">SAMN05192550_2189</name>
</gene>